<evidence type="ECO:0000313" key="1">
    <source>
        <dbReference type="EMBL" id="RCH78252.1"/>
    </source>
</evidence>
<name>A0A367IKP3_RHIST</name>
<comment type="caution">
    <text evidence="1">The sequence shown here is derived from an EMBL/GenBank/DDBJ whole genome shotgun (WGS) entry which is preliminary data.</text>
</comment>
<evidence type="ECO:0000313" key="2">
    <source>
        <dbReference type="Proteomes" id="UP000253551"/>
    </source>
</evidence>
<organism evidence="1 2">
    <name type="scientific">Rhizopus stolonifer</name>
    <name type="common">Rhizopus nigricans</name>
    <dbReference type="NCBI Taxonomy" id="4846"/>
    <lineage>
        <taxon>Eukaryota</taxon>
        <taxon>Fungi</taxon>
        <taxon>Fungi incertae sedis</taxon>
        <taxon>Mucoromycota</taxon>
        <taxon>Mucoromycotina</taxon>
        <taxon>Mucoromycetes</taxon>
        <taxon>Mucorales</taxon>
        <taxon>Mucorineae</taxon>
        <taxon>Rhizopodaceae</taxon>
        <taxon>Rhizopus</taxon>
    </lineage>
</organism>
<reference evidence="1 2" key="1">
    <citation type="journal article" date="2018" name="G3 (Bethesda)">
        <title>Phylogenetic and Phylogenomic Definition of Rhizopus Species.</title>
        <authorList>
            <person name="Gryganskyi A.P."/>
            <person name="Golan J."/>
            <person name="Dolatabadi S."/>
            <person name="Mondo S."/>
            <person name="Robb S."/>
            <person name="Idnurm A."/>
            <person name="Muszewska A."/>
            <person name="Steczkiewicz K."/>
            <person name="Masonjones S."/>
            <person name="Liao H.L."/>
            <person name="Gajdeczka M.T."/>
            <person name="Anike F."/>
            <person name="Vuek A."/>
            <person name="Anishchenko I.M."/>
            <person name="Voigt K."/>
            <person name="de Hoog G.S."/>
            <person name="Smith M.E."/>
            <person name="Heitman J."/>
            <person name="Vilgalys R."/>
            <person name="Stajich J.E."/>
        </authorList>
    </citation>
    <scope>NUCLEOTIDE SEQUENCE [LARGE SCALE GENOMIC DNA]</scope>
    <source>
        <strain evidence="1 2">LSU 92-RS-03</strain>
    </source>
</reference>
<protein>
    <submittedName>
        <fullName evidence="1">Uncharacterized protein</fullName>
    </submittedName>
</protein>
<accession>A0A367IKP3</accession>
<sequence length="120" mass="14008">MAILNEYDSPFGRRSDMLMIGGRNDELANIDCIINYINLMTETTANAILYYDFIERQGYLAQLFVYQDVCVYQKLQSIPIPDNMIKLELFRSSLKLMFVWESHTINLSNNITLANLNREQ</sequence>
<dbReference type="AlphaFoldDB" id="A0A367IKP3"/>
<dbReference type="OrthoDB" id="2276066at2759"/>
<keyword evidence="2" id="KW-1185">Reference proteome</keyword>
<gene>
    <name evidence="1" type="ORF">CU098_004736</name>
</gene>
<dbReference type="Proteomes" id="UP000253551">
    <property type="component" value="Unassembled WGS sequence"/>
</dbReference>
<proteinExistence type="predicted"/>
<dbReference type="EMBL" id="PJQM01007386">
    <property type="protein sequence ID" value="RCH78252.1"/>
    <property type="molecule type" value="Genomic_DNA"/>
</dbReference>